<dbReference type="Gene3D" id="2.40.160.10">
    <property type="entry name" value="Porin"/>
    <property type="match status" value="1"/>
</dbReference>
<gene>
    <name evidence="1" type="ORF">EGYM00392_LOCUS40350</name>
</gene>
<dbReference type="AlphaFoldDB" id="A0A7S1NMF3"/>
<proteinExistence type="predicted"/>
<reference evidence="1" key="1">
    <citation type="submission" date="2021-01" db="EMBL/GenBank/DDBJ databases">
        <authorList>
            <person name="Corre E."/>
            <person name="Pelletier E."/>
            <person name="Niang G."/>
            <person name="Scheremetjew M."/>
            <person name="Finn R."/>
            <person name="Kale V."/>
            <person name="Holt S."/>
            <person name="Cochrane G."/>
            <person name="Meng A."/>
            <person name="Brown T."/>
            <person name="Cohen L."/>
        </authorList>
    </citation>
    <scope>NUCLEOTIDE SEQUENCE</scope>
    <source>
        <strain evidence="1">NIES-381</strain>
    </source>
</reference>
<protein>
    <submittedName>
        <fullName evidence="1">Uncharacterized protein</fullName>
    </submittedName>
</protein>
<accession>A0A7S1NMF3</accession>
<dbReference type="InterPro" id="IPR001925">
    <property type="entry name" value="Porin_Euk"/>
</dbReference>
<dbReference type="GO" id="GO:0005741">
    <property type="term" value="C:mitochondrial outer membrane"/>
    <property type="evidence" value="ECO:0007669"/>
    <property type="project" value="InterPro"/>
</dbReference>
<dbReference type="GO" id="GO:0008308">
    <property type="term" value="F:voltage-gated monoatomic anion channel activity"/>
    <property type="evidence" value="ECO:0007669"/>
    <property type="project" value="InterPro"/>
</dbReference>
<organism evidence="1">
    <name type="scientific">Eutreptiella gymnastica</name>
    <dbReference type="NCBI Taxonomy" id="73025"/>
    <lineage>
        <taxon>Eukaryota</taxon>
        <taxon>Discoba</taxon>
        <taxon>Euglenozoa</taxon>
        <taxon>Euglenida</taxon>
        <taxon>Spirocuta</taxon>
        <taxon>Euglenophyceae</taxon>
        <taxon>Eutreptiales</taxon>
        <taxon>Eutreptiaceae</taxon>
        <taxon>Eutreptiella</taxon>
    </lineage>
</organism>
<name>A0A7S1NMF3_9EUGL</name>
<dbReference type="PANTHER" id="PTHR11743:SF70">
    <property type="entry name" value="GH26960P-RELATED"/>
    <property type="match status" value="1"/>
</dbReference>
<sequence length="277" mass="29525">MRPAFGDVYKPVKDLLTKKYNGTGHKLDIKAKDGVTFNPVITKGKGATVSIEGTYDPCEYAGLKLKYTIATAGNLTTKMTLSKLAPGLVVEGNWDAALGEDSMKDKFDVKATYTASAGNVEAKVVKAKETTAELSGVVAPLADLNLGASVKYNLITKKQQGLSVVGSYLLPHKTTAAVVFDRKDKDVLTAGLINKSCPRYTTAVSYEADMKDLKAGSIILGTERKLESGQIIKAKATSSGDVGVSFQHTFNKYLSICTSLEVAKGKSMFGSELIYSA</sequence>
<dbReference type="PANTHER" id="PTHR11743">
    <property type="entry name" value="VOLTAGE-DEPENDENT ANION-SELECTIVE CHANNEL"/>
    <property type="match status" value="1"/>
</dbReference>
<evidence type="ECO:0000313" key="1">
    <source>
        <dbReference type="EMBL" id="CAD9029213.1"/>
    </source>
</evidence>
<dbReference type="Pfam" id="PF01459">
    <property type="entry name" value="Porin_3"/>
    <property type="match status" value="1"/>
</dbReference>
<dbReference type="InterPro" id="IPR027246">
    <property type="entry name" value="Porin_Euk/Tom40"/>
</dbReference>
<dbReference type="EMBL" id="HBGA01108341">
    <property type="protein sequence ID" value="CAD9029213.1"/>
    <property type="molecule type" value="Transcribed_RNA"/>
</dbReference>
<dbReference type="InterPro" id="IPR023614">
    <property type="entry name" value="Porin_dom_sf"/>
</dbReference>